<dbReference type="EMBL" id="OZ034813">
    <property type="protein sequence ID" value="CAL1354942.1"/>
    <property type="molecule type" value="Genomic_DNA"/>
</dbReference>
<dbReference type="Proteomes" id="UP001497516">
    <property type="component" value="Chromosome 1"/>
</dbReference>
<accession>A0AAV2CEH9</accession>
<evidence type="ECO:0000313" key="2">
    <source>
        <dbReference type="Proteomes" id="UP001497516"/>
    </source>
</evidence>
<evidence type="ECO:0000313" key="1">
    <source>
        <dbReference type="EMBL" id="CAL1354942.1"/>
    </source>
</evidence>
<protein>
    <submittedName>
        <fullName evidence="1">Uncharacterized protein</fullName>
    </submittedName>
</protein>
<dbReference type="AlphaFoldDB" id="A0AAV2CEH9"/>
<sequence length="124" mass="14705">MATQREWRVYDEEGYQRWLAQFMVAEGITPIGDEKLWMTIRTMKVPPKVRILCGTSLGKSFLQVRRWQRRIRDDRTSARFVMRRRHNDTFSLNVVGVAGSGEGQPRRVLLALREYQTVVHGWRR</sequence>
<proteinExistence type="predicted"/>
<reference evidence="1 2" key="1">
    <citation type="submission" date="2024-04" db="EMBL/GenBank/DDBJ databases">
        <authorList>
            <person name="Fracassetti M."/>
        </authorList>
    </citation>
    <scope>NUCLEOTIDE SEQUENCE [LARGE SCALE GENOMIC DNA]</scope>
</reference>
<keyword evidence="2" id="KW-1185">Reference proteome</keyword>
<organism evidence="1 2">
    <name type="scientific">Linum trigynum</name>
    <dbReference type="NCBI Taxonomy" id="586398"/>
    <lineage>
        <taxon>Eukaryota</taxon>
        <taxon>Viridiplantae</taxon>
        <taxon>Streptophyta</taxon>
        <taxon>Embryophyta</taxon>
        <taxon>Tracheophyta</taxon>
        <taxon>Spermatophyta</taxon>
        <taxon>Magnoliopsida</taxon>
        <taxon>eudicotyledons</taxon>
        <taxon>Gunneridae</taxon>
        <taxon>Pentapetalae</taxon>
        <taxon>rosids</taxon>
        <taxon>fabids</taxon>
        <taxon>Malpighiales</taxon>
        <taxon>Linaceae</taxon>
        <taxon>Linum</taxon>
    </lineage>
</organism>
<name>A0AAV2CEH9_9ROSI</name>
<gene>
    <name evidence="1" type="ORF">LTRI10_LOCUS2724</name>
</gene>